<evidence type="ECO:0000256" key="2">
    <source>
        <dbReference type="ARBA" id="ARBA00022837"/>
    </source>
</evidence>
<dbReference type="Pfam" id="PF07859">
    <property type="entry name" value="Abhydrolase_3"/>
    <property type="match status" value="1"/>
</dbReference>
<evidence type="ECO:0000313" key="6">
    <source>
        <dbReference type="Proteomes" id="UP000649617"/>
    </source>
</evidence>
<dbReference type="InterPro" id="IPR002048">
    <property type="entry name" value="EF_hand_dom"/>
</dbReference>
<evidence type="ECO:0000313" key="5">
    <source>
        <dbReference type="EMBL" id="CAE7159379.1"/>
    </source>
</evidence>
<dbReference type="Pfam" id="PF13499">
    <property type="entry name" value="EF-hand_7"/>
    <property type="match status" value="1"/>
</dbReference>
<feature type="region of interest" description="Disordered" evidence="3">
    <location>
        <begin position="21"/>
        <end position="82"/>
    </location>
</feature>
<protein>
    <submittedName>
        <fullName evidence="5">AxeA1 protein</fullName>
    </submittedName>
</protein>
<sequence length="706" mass="78388">SDAHPRPQPEGGLQVQLFGAALHSASKRQSTRGRSKPRRSEMLLSVGSSRRGSSNSNFSEFGDEKRRSSKNSSKDSSMAVPDSYAIQEVAEAAPRSRAKEFTEQRLAQTLQLPLEVVKQAAHCFRQHAACDPPKRPDLWRLKQSDFEKVLCDLCSVANTQELPQHFVSKAFRLADMTKSGDLDLQEFVTWYATFSFSEELLLGKSTKNVRSVARTLGINLLDIERYKRVFDSYDKDKSGVIEMAEFRLMVNRLLKVPAGHHLPLSVVKSFWNMADSDGNGEIDFPEFCEFYLKVFLKDEGGFQLSDLYRDIRKVPVNSRWVVTMGVKKATTRQALLCPKPGRLLLRKHLPKRKRLSRGTTPLVSRAWWSELPGWIALHAERGPVRKCWEGHRLVLDSQDGRRHGCCSRCFRQPAAGETVLVCHSCTWTRCMACASRSRLPRLSEDPLFRGPNVPCLLKPAFGDKALAGNGTVIICPGGNYEFLCPNEGLPVAAWLARHGIQALVLRYRLLPRHSFEDALADLEAAVALVRRHKEGPVAAVGFSAGGHLVASLSLRLGRRDRLSAGPLDAQVLVYPCIDSSGWAKPCEAGFWDTACFKKADMLLEGQQALVGGRGFAAPPSFVVGSTGDAVCPAKVHTDPYVEALRKRGIAHEYIRGNLGEHGFGLDPCWSGPALRWLHQRGFGKKCPARSWAGFRLAARLPGAFDH</sequence>
<keyword evidence="2" id="KW-0106">Calcium</keyword>
<evidence type="ECO:0000259" key="4">
    <source>
        <dbReference type="PROSITE" id="PS50222"/>
    </source>
</evidence>
<dbReference type="SUPFAM" id="SSF53474">
    <property type="entry name" value="alpha/beta-Hydrolases"/>
    <property type="match status" value="1"/>
</dbReference>
<dbReference type="InterPro" id="IPR029058">
    <property type="entry name" value="AB_hydrolase_fold"/>
</dbReference>
<feature type="domain" description="EF-hand" evidence="4">
    <location>
        <begin position="162"/>
        <end position="197"/>
    </location>
</feature>
<accession>A0A812ITB5</accession>
<dbReference type="PROSITE" id="PS00018">
    <property type="entry name" value="EF_HAND_1"/>
    <property type="match status" value="2"/>
</dbReference>
<dbReference type="InterPro" id="IPR050300">
    <property type="entry name" value="GDXG_lipolytic_enzyme"/>
</dbReference>
<dbReference type="OrthoDB" id="408631at2759"/>
<dbReference type="PANTHER" id="PTHR48081">
    <property type="entry name" value="AB HYDROLASE SUPERFAMILY PROTEIN C4A8.06C"/>
    <property type="match status" value="1"/>
</dbReference>
<feature type="domain" description="EF-hand" evidence="4">
    <location>
        <begin position="262"/>
        <end position="297"/>
    </location>
</feature>
<dbReference type="InterPro" id="IPR018247">
    <property type="entry name" value="EF_Hand_1_Ca_BS"/>
</dbReference>
<dbReference type="Proteomes" id="UP000649617">
    <property type="component" value="Unassembled WGS sequence"/>
</dbReference>
<feature type="compositionally biased region" description="Low complexity" evidence="3">
    <location>
        <begin position="45"/>
        <end position="59"/>
    </location>
</feature>
<keyword evidence="1" id="KW-0378">Hydrolase</keyword>
<organism evidence="5 6">
    <name type="scientific">Symbiodinium pilosum</name>
    <name type="common">Dinoflagellate</name>
    <dbReference type="NCBI Taxonomy" id="2952"/>
    <lineage>
        <taxon>Eukaryota</taxon>
        <taxon>Sar</taxon>
        <taxon>Alveolata</taxon>
        <taxon>Dinophyceae</taxon>
        <taxon>Suessiales</taxon>
        <taxon>Symbiodiniaceae</taxon>
        <taxon>Symbiodinium</taxon>
    </lineage>
</organism>
<name>A0A812ITB5_SYMPI</name>
<feature type="compositionally biased region" description="Basic residues" evidence="3">
    <location>
        <begin position="25"/>
        <end position="37"/>
    </location>
</feature>
<comment type="caution">
    <text evidence="5">The sequence shown here is derived from an EMBL/GenBank/DDBJ whole genome shotgun (WGS) entry which is preliminary data.</text>
</comment>
<dbReference type="CDD" id="cd00051">
    <property type="entry name" value="EFh"/>
    <property type="match status" value="1"/>
</dbReference>
<evidence type="ECO:0000256" key="1">
    <source>
        <dbReference type="ARBA" id="ARBA00022801"/>
    </source>
</evidence>
<keyword evidence="6" id="KW-1185">Reference proteome</keyword>
<feature type="non-terminal residue" evidence="5">
    <location>
        <position position="1"/>
    </location>
</feature>
<reference evidence="5" key="1">
    <citation type="submission" date="2021-02" db="EMBL/GenBank/DDBJ databases">
        <authorList>
            <person name="Dougan E. K."/>
            <person name="Rhodes N."/>
            <person name="Thang M."/>
            <person name="Chan C."/>
        </authorList>
    </citation>
    <scope>NUCLEOTIDE SEQUENCE</scope>
</reference>
<dbReference type="SMART" id="SM00054">
    <property type="entry name" value="EFh"/>
    <property type="match status" value="3"/>
</dbReference>
<dbReference type="SUPFAM" id="SSF47473">
    <property type="entry name" value="EF-hand"/>
    <property type="match status" value="1"/>
</dbReference>
<dbReference type="PROSITE" id="PS50222">
    <property type="entry name" value="EF_HAND_2"/>
    <property type="match status" value="3"/>
</dbReference>
<evidence type="ECO:0000256" key="3">
    <source>
        <dbReference type="SAM" id="MobiDB-lite"/>
    </source>
</evidence>
<feature type="domain" description="EF-hand" evidence="4">
    <location>
        <begin position="221"/>
        <end position="256"/>
    </location>
</feature>
<dbReference type="Gene3D" id="3.40.50.1820">
    <property type="entry name" value="alpha/beta hydrolase"/>
    <property type="match status" value="1"/>
</dbReference>
<dbReference type="InterPro" id="IPR013094">
    <property type="entry name" value="AB_hydrolase_3"/>
</dbReference>
<dbReference type="GO" id="GO:0005509">
    <property type="term" value="F:calcium ion binding"/>
    <property type="evidence" value="ECO:0007669"/>
    <property type="project" value="InterPro"/>
</dbReference>
<dbReference type="InterPro" id="IPR011992">
    <property type="entry name" value="EF-hand-dom_pair"/>
</dbReference>
<dbReference type="AlphaFoldDB" id="A0A812ITB5"/>
<proteinExistence type="predicted"/>
<dbReference type="Gene3D" id="1.10.238.10">
    <property type="entry name" value="EF-hand"/>
    <property type="match status" value="1"/>
</dbReference>
<gene>
    <name evidence="5" type="primary">axeA1</name>
    <name evidence="5" type="ORF">SPIL2461_LOCUS445</name>
</gene>
<dbReference type="GO" id="GO:0016787">
    <property type="term" value="F:hydrolase activity"/>
    <property type="evidence" value="ECO:0007669"/>
    <property type="project" value="UniProtKB-KW"/>
</dbReference>
<dbReference type="EMBL" id="CAJNIZ010000336">
    <property type="protein sequence ID" value="CAE7159379.1"/>
    <property type="molecule type" value="Genomic_DNA"/>
</dbReference>
<dbReference type="PANTHER" id="PTHR48081:SF6">
    <property type="entry name" value="PEPTIDASE S9 PROLYL OLIGOPEPTIDASE CATALYTIC DOMAIN-CONTAINING PROTEIN"/>
    <property type="match status" value="1"/>
</dbReference>